<dbReference type="InterPro" id="IPR029069">
    <property type="entry name" value="HotDog_dom_sf"/>
</dbReference>
<dbReference type="Pfam" id="PF03061">
    <property type="entry name" value="4HBT"/>
    <property type="match status" value="1"/>
</dbReference>
<reference evidence="5 6" key="1">
    <citation type="submission" date="2017-06" db="EMBL/GenBank/DDBJ databases">
        <authorList>
            <consortium name="Pathogen Informatics"/>
        </authorList>
    </citation>
    <scope>NUCLEOTIDE SEQUENCE [LARGE SCALE GENOMIC DNA]</scope>
    <source>
        <strain evidence="5 6">NCTC11865</strain>
    </source>
</reference>
<proteinExistence type="inferred from homology"/>
<evidence type="ECO:0000313" key="6">
    <source>
        <dbReference type="Proteomes" id="UP000215332"/>
    </source>
</evidence>
<dbReference type="Gene3D" id="3.10.129.10">
    <property type="entry name" value="Hotdog Thioesterase"/>
    <property type="match status" value="1"/>
</dbReference>
<organism evidence="5 6">
    <name type="scientific">Cutibacterium granulosum</name>
    <dbReference type="NCBI Taxonomy" id="33011"/>
    <lineage>
        <taxon>Bacteria</taxon>
        <taxon>Bacillati</taxon>
        <taxon>Actinomycetota</taxon>
        <taxon>Actinomycetes</taxon>
        <taxon>Propionibacteriales</taxon>
        <taxon>Propionibacteriaceae</taxon>
        <taxon>Cutibacterium</taxon>
    </lineage>
</organism>
<dbReference type="SUPFAM" id="SSF54637">
    <property type="entry name" value="Thioesterase/thiol ester dehydrase-isomerase"/>
    <property type="match status" value="1"/>
</dbReference>
<dbReference type="eggNOG" id="COG2050">
    <property type="taxonomic scope" value="Bacteria"/>
</dbReference>
<dbReference type="Proteomes" id="UP000215332">
    <property type="component" value="Chromosome 1"/>
</dbReference>
<accession>A0A239WZP6</accession>
<dbReference type="GO" id="GO:0061522">
    <property type="term" value="F:1,4-dihydroxy-2-naphthoyl-CoA thioesterase activity"/>
    <property type="evidence" value="ECO:0007669"/>
    <property type="project" value="TreeGrafter"/>
</dbReference>
<comment type="similarity">
    <text evidence="1">Belongs to the thioesterase PaaI family.</text>
</comment>
<evidence type="ECO:0000256" key="3">
    <source>
        <dbReference type="SAM" id="MobiDB-lite"/>
    </source>
</evidence>
<dbReference type="KEGG" id="cgrn:4412665_01762"/>
<evidence type="ECO:0000259" key="4">
    <source>
        <dbReference type="Pfam" id="PF03061"/>
    </source>
</evidence>
<dbReference type="EC" id="3.1.2.-" evidence="5"/>
<sequence>MGQPSQTLTAASSRERMTQRGRRGCYFARQRGKLRHMSYASKESGLPTWLTDLVSPLDDKLGVEVIELSPERCVIKAPLAGNTQPLGLWHGGGSGVLVETAGSLAAMFFAHQSGKGAVGTELNVSHMRAPKGEHMTATATAMHLGRRTTTHAVEIVDDLGRICAVGRVSCQIIDLD</sequence>
<name>A0A239WZP6_9ACTN</name>
<feature type="region of interest" description="Disordered" evidence="3">
    <location>
        <begin position="1"/>
        <end position="22"/>
    </location>
</feature>
<feature type="domain" description="Thioesterase" evidence="4">
    <location>
        <begin position="87"/>
        <end position="163"/>
    </location>
</feature>
<dbReference type="CDD" id="cd03443">
    <property type="entry name" value="PaaI_thioesterase"/>
    <property type="match status" value="1"/>
</dbReference>
<dbReference type="EMBL" id="LT906441">
    <property type="protein sequence ID" value="SNV39423.1"/>
    <property type="molecule type" value="Genomic_DNA"/>
</dbReference>
<dbReference type="InterPro" id="IPR006683">
    <property type="entry name" value="Thioestr_dom"/>
</dbReference>
<evidence type="ECO:0000256" key="2">
    <source>
        <dbReference type="ARBA" id="ARBA00022801"/>
    </source>
</evidence>
<dbReference type="InterPro" id="IPR003736">
    <property type="entry name" value="PAAI_dom"/>
</dbReference>
<dbReference type="GO" id="GO:0005829">
    <property type="term" value="C:cytosol"/>
    <property type="evidence" value="ECO:0007669"/>
    <property type="project" value="TreeGrafter"/>
</dbReference>
<gene>
    <name evidence="5" type="ORF">SAMEA4412665_01762</name>
</gene>
<evidence type="ECO:0000313" key="5">
    <source>
        <dbReference type="EMBL" id="SNV39423.1"/>
    </source>
</evidence>
<dbReference type="NCBIfam" id="TIGR00369">
    <property type="entry name" value="unchar_dom_1"/>
    <property type="match status" value="1"/>
</dbReference>
<protein>
    <submittedName>
        <fullName evidence="5">Putative esterase HI_1161</fullName>
        <ecNumber evidence="5">3.1.2.-</ecNumber>
    </submittedName>
</protein>
<dbReference type="PANTHER" id="PTHR43240:SF5">
    <property type="entry name" value="1,4-DIHYDROXY-2-NAPHTHOYL-COA THIOESTERASE 1"/>
    <property type="match status" value="1"/>
</dbReference>
<dbReference type="PANTHER" id="PTHR43240">
    <property type="entry name" value="1,4-DIHYDROXY-2-NAPHTHOYL-COA THIOESTERASE 1"/>
    <property type="match status" value="1"/>
</dbReference>
<feature type="compositionally biased region" description="Polar residues" evidence="3">
    <location>
        <begin position="1"/>
        <end position="12"/>
    </location>
</feature>
<dbReference type="AlphaFoldDB" id="A0A239WZP6"/>
<keyword evidence="2 5" id="KW-0378">Hydrolase</keyword>
<evidence type="ECO:0000256" key="1">
    <source>
        <dbReference type="ARBA" id="ARBA00008324"/>
    </source>
</evidence>